<feature type="transmembrane region" description="Helical" evidence="6">
    <location>
        <begin position="216"/>
        <end position="240"/>
    </location>
</feature>
<accession>A0A923MPL6</accession>
<comment type="caution">
    <text evidence="7">The sequence shown here is derived from an EMBL/GenBank/DDBJ whole genome shotgun (WGS) entry which is preliminary data.</text>
</comment>
<evidence type="ECO:0000256" key="3">
    <source>
        <dbReference type="ARBA" id="ARBA00022692"/>
    </source>
</evidence>
<gene>
    <name evidence="7" type="ORF">H8N03_07970</name>
</gene>
<feature type="transmembrane region" description="Helical" evidence="6">
    <location>
        <begin position="252"/>
        <end position="280"/>
    </location>
</feature>
<feature type="transmembrane region" description="Helical" evidence="6">
    <location>
        <begin position="16"/>
        <end position="36"/>
    </location>
</feature>
<dbReference type="RefSeq" id="WP_187075620.1">
    <property type="nucleotide sequence ID" value="NZ_JACORT010000002.1"/>
</dbReference>
<feature type="transmembrane region" description="Helical" evidence="6">
    <location>
        <begin position="155"/>
        <end position="176"/>
    </location>
</feature>
<organism evidence="7 8">
    <name type="scientific">Ramlibacter cellulosilyticus</name>
    <dbReference type="NCBI Taxonomy" id="2764187"/>
    <lineage>
        <taxon>Bacteria</taxon>
        <taxon>Pseudomonadati</taxon>
        <taxon>Pseudomonadota</taxon>
        <taxon>Betaproteobacteria</taxon>
        <taxon>Burkholderiales</taxon>
        <taxon>Comamonadaceae</taxon>
        <taxon>Ramlibacter</taxon>
    </lineage>
</organism>
<comment type="subcellular location">
    <subcellularLocation>
        <location evidence="1">Cell membrane</location>
        <topology evidence="1">Multi-pass membrane protein</topology>
    </subcellularLocation>
</comment>
<dbReference type="Proteomes" id="UP000608513">
    <property type="component" value="Unassembled WGS sequence"/>
</dbReference>
<keyword evidence="2" id="KW-1003">Cell membrane</keyword>
<proteinExistence type="predicted"/>
<evidence type="ECO:0000256" key="6">
    <source>
        <dbReference type="SAM" id="Phobius"/>
    </source>
</evidence>
<evidence type="ECO:0000256" key="1">
    <source>
        <dbReference type="ARBA" id="ARBA00004651"/>
    </source>
</evidence>
<protein>
    <submittedName>
        <fullName evidence="7">Flippase-like domain-containing protein</fullName>
    </submittedName>
</protein>
<keyword evidence="4 6" id="KW-1133">Transmembrane helix</keyword>
<dbReference type="PANTHER" id="PTHR39087:SF2">
    <property type="entry name" value="UPF0104 MEMBRANE PROTEIN MJ1595"/>
    <property type="match status" value="1"/>
</dbReference>
<dbReference type="AlphaFoldDB" id="A0A923MPL6"/>
<evidence type="ECO:0000256" key="5">
    <source>
        <dbReference type="ARBA" id="ARBA00023136"/>
    </source>
</evidence>
<evidence type="ECO:0000256" key="2">
    <source>
        <dbReference type="ARBA" id="ARBA00022475"/>
    </source>
</evidence>
<evidence type="ECO:0000313" key="8">
    <source>
        <dbReference type="Proteomes" id="UP000608513"/>
    </source>
</evidence>
<feature type="transmembrane region" description="Helical" evidence="6">
    <location>
        <begin position="130"/>
        <end position="149"/>
    </location>
</feature>
<evidence type="ECO:0000256" key="4">
    <source>
        <dbReference type="ARBA" id="ARBA00022989"/>
    </source>
</evidence>
<dbReference type="GO" id="GO:0005886">
    <property type="term" value="C:plasma membrane"/>
    <property type="evidence" value="ECO:0007669"/>
    <property type="project" value="UniProtKB-SubCell"/>
</dbReference>
<keyword evidence="5 6" id="KW-0472">Membrane</keyword>
<dbReference type="PANTHER" id="PTHR39087">
    <property type="entry name" value="UPF0104 MEMBRANE PROTEIN MJ1595"/>
    <property type="match status" value="1"/>
</dbReference>
<evidence type="ECO:0000313" key="7">
    <source>
        <dbReference type="EMBL" id="MBC5782880.1"/>
    </source>
</evidence>
<reference evidence="7" key="1">
    <citation type="submission" date="2020-08" db="EMBL/GenBank/DDBJ databases">
        <title>Ramlibacter sp. USB13 16S ribosomal RNA gene genome sequencing and assembly.</title>
        <authorList>
            <person name="Kang M."/>
        </authorList>
    </citation>
    <scope>NUCLEOTIDE SEQUENCE</scope>
    <source>
        <strain evidence="7">USB13</strain>
    </source>
</reference>
<keyword evidence="3 6" id="KW-0812">Transmembrane</keyword>
<feature type="transmembrane region" description="Helical" evidence="6">
    <location>
        <begin position="42"/>
        <end position="64"/>
    </location>
</feature>
<keyword evidence="8" id="KW-1185">Reference proteome</keyword>
<sequence length="324" mass="33452">MNTAVAAPWAAPGRRLALGLLAAVAAYLGLTLWFGGADTADAASRIGAGWLLAGMALTTANFAVRATRWHFLLRTLGHHVPPAVDGAVYLAGIGLSATPGKAGETVRSAFLVRHGVPVGSSLAAFLADRLSDVHAVLLIALLPLAWAAGWNDAAALRWLLVLGAVAAAPLAVSAFVHGRHWRRFVAAAARLKALRRPAEWMRTGADDFVRLWRPGVASWSVAASLLAYALQAATFAGMVAQLGLQVPWHVCFAIFGAATLAGAASLLPGGLGAMELALVLMLRQQGADGASALAAALCLRAVTFWFGLLLGAAGLAVASRLQRA</sequence>
<dbReference type="NCBIfam" id="TIGR00374">
    <property type="entry name" value="flippase-like domain"/>
    <property type="match status" value="1"/>
</dbReference>
<dbReference type="EMBL" id="JACORT010000002">
    <property type="protein sequence ID" value="MBC5782880.1"/>
    <property type="molecule type" value="Genomic_DNA"/>
</dbReference>
<dbReference type="InterPro" id="IPR022791">
    <property type="entry name" value="L-PG_synthase/AglD"/>
</dbReference>
<dbReference type="Pfam" id="PF03706">
    <property type="entry name" value="LPG_synthase_TM"/>
    <property type="match status" value="1"/>
</dbReference>
<name>A0A923MPL6_9BURK</name>
<feature type="transmembrane region" description="Helical" evidence="6">
    <location>
        <begin position="292"/>
        <end position="318"/>
    </location>
</feature>